<gene>
    <name evidence="1" type="ORF">GFN93_02140</name>
</gene>
<name>A0A6N7LV73_9GAMM</name>
<comment type="caution">
    <text evidence="1">The sequence shown here is derived from an EMBL/GenBank/DDBJ whole genome shotgun (WGS) entry which is preliminary data.</text>
</comment>
<sequence>MSTIDKVVQAIRSDLSDIATDHDKGDSDLYRFVGVKDSRSYNFILDAFYLLEDTQLAKVSFKGSDFQKSDFGTLYLLYYGLLNACYMQQQATLVLCRELGVTDGLDPIKTADIVNFRNSFSAHSPNRGRGDEQHSFILARHAMRVGRVEGYSANHVSGHLSLQADIFQLLNDWDESLEKVLIMIGERIYGDEFRQKI</sequence>
<reference evidence="1 2" key="1">
    <citation type="submission" date="2019-10" db="EMBL/GenBank/DDBJ databases">
        <title>Alcanivorax sp.PA15-N-34 draft genome sequence.</title>
        <authorList>
            <person name="Liao X."/>
            <person name="Shao Z."/>
        </authorList>
    </citation>
    <scope>NUCLEOTIDE SEQUENCE [LARGE SCALE GENOMIC DNA]</scope>
    <source>
        <strain evidence="1 2">PA15-N-34</strain>
    </source>
</reference>
<organism evidence="1 2">
    <name type="scientific">Alcanivorax sediminis</name>
    <dbReference type="NCBI Taxonomy" id="2663008"/>
    <lineage>
        <taxon>Bacteria</taxon>
        <taxon>Pseudomonadati</taxon>
        <taxon>Pseudomonadota</taxon>
        <taxon>Gammaproteobacteria</taxon>
        <taxon>Oceanospirillales</taxon>
        <taxon>Alcanivoracaceae</taxon>
        <taxon>Alcanivorax</taxon>
    </lineage>
</organism>
<proteinExistence type="predicted"/>
<dbReference type="EMBL" id="WIRE01000001">
    <property type="protein sequence ID" value="MQX52030.1"/>
    <property type="molecule type" value="Genomic_DNA"/>
</dbReference>
<keyword evidence="2" id="KW-1185">Reference proteome</keyword>
<dbReference type="Proteomes" id="UP000469421">
    <property type="component" value="Unassembled WGS sequence"/>
</dbReference>
<evidence type="ECO:0000313" key="2">
    <source>
        <dbReference type="Proteomes" id="UP000469421"/>
    </source>
</evidence>
<dbReference type="AlphaFoldDB" id="A0A6N7LV73"/>
<evidence type="ECO:0000313" key="1">
    <source>
        <dbReference type="EMBL" id="MQX52030.1"/>
    </source>
</evidence>
<protein>
    <submittedName>
        <fullName evidence="1">Uncharacterized protein</fullName>
    </submittedName>
</protein>
<dbReference type="RefSeq" id="WP_153498779.1">
    <property type="nucleotide sequence ID" value="NZ_WIRE01000001.1"/>
</dbReference>
<accession>A0A6N7LV73</accession>